<gene>
    <name evidence="3" type="ORF">N0V93_008553</name>
</gene>
<dbReference type="InterPro" id="IPR008984">
    <property type="entry name" value="SMAD_FHA_dom_sf"/>
</dbReference>
<dbReference type="CDD" id="cd22676">
    <property type="entry name" value="FHA_SNIP1_DDL-like"/>
    <property type="match status" value="1"/>
</dbReference>
<dbReference type="PANTHER" id="PTHR23308">
    <property type="entry name" value="NUCLEAR INHIBITOR OF PROTEIN PHOSPHATASE-1"/>
    <property type="match status" value="1"/>
</dbReference>
<dbReference type="Gene3D" id="2.60.200.20">
    <property type="match status" value="1"/>
</dbReference>
<dbReference type="Pfam" id="PF00498">
    <property type="entry name" value="FHA"/>
    <property type="match status" value="1"/>
</dbReference>
<dbReference type="InterPro" id="IPR000253">
    <property type="entry name" value="FHA_dom"/>
</dbReference>
<sequence>MGSESSFSRRERFQDRDDDHDRDRDRRRRRSRSSDRRRRTSRDNKDRRDRKVRDAHSPGEDSYKGRRRRHSDDDIEERERDYKRRHRRRRSRSPANADGSEERGHRHRDHQASGFEEEDSKHKQVAVRRSGPLPSQADSFAVQNGEEIEKPKEKPNFGTTGHLAAASNSIEQADGTKIILKYHEPPEARKPPPRDQWKLFVFKGQDVVDTIDLSNRSCWLVGRESAVVDLPAEHPSISKQHAVMQFRYTEKRNEFGDKIGKVKLYLLDLESANGTQLNGEVVPDRRYLELRPKDVVKFGDSSREYVIILSRD</sequence>
<feature type="domain" description="FHA" evidence="2">
    <location>
        <begin position="219"/>
        <end position="282"/>
    </location>
</feature>
<evidence type="ECO:0000259" key="2">
    <source>
        <dbReference type="PROSITE" id="PS50006"/>
    </source>
</evidence>
<dbReference type="OrthoDB" id="444265at2759"/>
<comment type="caution">
    <text evidence="3">The sequence shown here is derived from an EMBL/GenBank/DDBJ whole genome shotgun (WGS) entry which is preliminary data.</text>
</comment>
<dbReference type="EMBL" id="JAPEVB010000005">
    <property type="protein sequence ID" value="KAJ4387950.1"/>
    <property type="molecule type" value="Genomic_DNA"/>
</dbReference>
<feature type="compositionally biased region" description="Basic residues" evidence="1">
    <location>
        <begin position="25"/>
        <end position="40"/>
    </location>
</feature>
<accession>A0A9W8YLY1</accession>
<organism evidence="3 4">
    <name type="scientific">Gnomoniopsis smithogilvyi</name>
    <dbReference type="NCBI Taxonomy" id="1191159"/>
    <lineage>
        <taxon>Eukaryota</taxon>
        <taxon>Fungi</taxon>
        <taxon>Dikarya</taxon>
        <taxon>Ascomycota</taxon>
        <taxon>Pezizomycotina</taxon>
        <taxon>Sordariomycetes</taxon>
        <taxon>Sordariomycetidae</taxon>
        <taxon>Diaporthales</taxon>
        <taxon>Gnomoniaceae</taxon>
        <taxon>Gnomoniopsis</taxon>
    </lineage>
</organism>
<name>A0A9W8YLY1_9PEZI</name>
<dbReference type="FunFam" id="2.60.200.20:FF:000038">
    <property type="entry name" value="FHA domain-containing protein SNIP1"/>
    <property type="match status" value="1"/>
</dbReference>
<dbReference type="PROSITE" id="PS50006">
    <property type="entry name" value="FHA_DOMAIN"/>
    <property type="match status" value="1"/>
</dbReference>
<dbReference type="SUPFAM" id="SSF49879">
    <property type="entry name" value="SMAD/FHA domain"/>
    <property type="match status" value="1"/>
</dbReference>
<evidence type="ECO:0000313" key="4">
    <source>
        <dbReference type="Proteomes" id="UP001140453"/>
    </source>
</evidence>
<proteinExistence type="predicted"/>
<protein>
    <recommendedName>
        <fullName evidence="2">FHA domain-containing protein</fullName>
    </recommendedName>
</protein>
<feature type="compositionally biased region" description="Basic and acidic residues" evidence="1">
    <location>
        <begin position="41"/>
        <end position="64"/>
    </location>
</feature>
<feature type="region of interest" description="Disordered" evidence="1">
    <location>
        <begin position="1"/>
        <end position="157"/>
    </location>
</feature>
<keyword evidence="4" id="KW-1185">Reference proteome</keyword>
<feature type="compositionally biased region" description="Basic residues" evidence="1">
    <location>
        <begin position="83"/>
        <end position="92"/>
    </location>
</feature>
<dbReference type="Proteomes" id="UP001140453">
    <property type="component" value="Unassembled WGS sequence"/>
</dbReference>
<dbReference type="SMART" id="SM00240">
    <property type="entry name" value="FHA"/>
    <property type="match status" value="1"/>
</dbReference>
<evidence type="ECO:0000256" key="1">
    <source>
        <dbReference type="SAM" id="MobiDB-lite"/>
    </source>
</evidence>
<feature type="compositionally biased region" description="Basic and acidic residues" evidence="1">
    <location>
        <begin position="7"/>
        <end position="24"/>
    </location>
</feature>
<dbReference type="AlphaFoldDB" id="A0A9W8YLY1"/>
<evidence type="ECO:0000313" key="3">
    <source>
        <dbReference type="EMBL" id="KAJ4387950.1"/>
    </source>
</evidence>
<dbReference type="InterPro" id="IPR050923">
    <property type="entry name" value="Cell_Proc_Reg/RNA_Proc"/>
</dbReference>
<reference evidence="3" key="1">
    <citation type="submission" date="2022-10" db="EMBL/GenBank/DDBJ databases">
        <title>Tapping the CABI collections for fungal endophytes: first genome assemblies for Collariella, Neodidymelliopsis, Ascochyta clinopodiicola, Didymella pomorum, Didymosphaeria variabile, Neocosmospora piperis and Neocucurbitaria cava.</title>
        <authorList>
            <person name="Hill R."/>
        </authorList>
    </citation>
    <scope>NUCLEOTIDE SEQUENCE</scope>
    <source>
        <strain evidence="3">IMI 355082</strain>
    </source>
</reference>